<dbReference type="Proteomes" id="UP001148629">
    <property type="component" value="Unassembled WGS sequence"/>
</dbReference>
<sequence length="663" mass="74921">MSRSCALCGARFSLYTEKWLGEFRAVYIESLNWEDVQLSGVGTFSDPEPWAPKYAEDRYDDRKLDRNDGMEICIHIVSLDLVLNPMTGFEPISFWGFGFHSACWDLLTTLFRPDPTDLFYLCLSMPVMDAGIIDWGHEYGGALSRKHTYRGQRFSRSTSDVFSHSNSDVFKCDPFNTAVVTQRFFRFSAIMGSSQADFRSNSANYKTEGDIFDRLPPELLQDIVIKLQSVDVVNLRKSSPAFAKLHLPEAFWASRFQRGHEYHHIFESSQSRPSSWRALYLALRFFASDIPSLNNRKRVWDLALRLQALLAQVSGFPCHGQPLKSHYELDGQADTHSWHTASRAGEMPEIDLSEGPRPLRIRALHFETGIKVQDLWVSFVSINEATFVSGFRFVRLDGSTTCLGYIHSDAEVRVKFSDNRHEQPYSISGWHLAIDPSGFRAIAAVTEDGTTSIWTGQADDSPKWRLAGPNEGISVVKAEFDALKLVSLSRDVSPDTSFDKGLLWRNSFMFGGPHGELLCQLVEVVVHIFDTDVLLGFEFIYKDPSKNQAVGLLGPYTNSIRTKQDPSDETFKYSMAIDGPAGERIQEVKFDSFLSKVDGMKIRTNCDREMKFPPLESIKEEDLVSIEPSGSVIIGFYFNHGPSVQRLGLMSINIDEDSKPEES</sequence>
<gene>
    <name evidence="1" type="ORF">NM208_g9861</name>
</gene>
<name>A0ACC1S094_9HYPO</name>
<accession>A0ACC1S094</accession>
<evidence type="ECO:0000313" key="1">
    <source>
        <dbReference type="EMBL" id="KAJ3529224.1"/>
    </source>
</evidence>
<evidence type="ECO:0000313" key="2">
    <source>
        <dbReference type="Proteomes" id="UP001148629"/>
    </source>
</evidence>
<protein>
    <submittedName>
        <fullName evidence="1">Uncharacterized protein</fullName>
    </submittedName>
</protein>
<proteinExistence type="predicted"/>
<comment type="caution">
    <text evidence="1">The sequence shown here is derived from an EMBL/GenBank/DDBJ whole genome shotgun (WGS) entry which is preliminary data.</text>
</comment>
<dbReference type="EMBL" id="JANRMS010001313">
    <property type="protein sequence ID" value="KAJ3529224.1"/>
    <property type="molecule type" value="Genomic_DNA"/>
</dbReference>
<keyword evidence="2" id="KW-1185">Reference proteome</keyword>
<reference evidence="1" key="1">
    <citation type="submission" date="2022-08" db="EMBL/GenBank/DDBJ databases">
        <title>Genome Sequence of Fusarium decemcellulare.</title>
        <authorList>
            <person name="Buettner E."/>
        </authorList>
    </citation>
    <scope>NUCLEOTIDE SEQUENCE</scope>
    <source>
        <strain evidence="1">Babe19</strain>
    </source>
</reference>
<organism evidence="1 2">
    <name type="scientific">Fusarium decemcellulare</name>
    <dbReference type="NCBI Taxonomy" id="57161"/>
    <lineage>
        <taxon>Eukaryota</taxon>
        <taxon>Fungi</taxon>
        <taxon>Dikarya</taxon>
        <taxon>Ascomycota</taxon>
        <taxon>Pezizomycotina</taxon>
        <taxon>Sordariomycetes</taxon>
        <taxon>Hypocreomycetidae</taxon>
        <taxon>Hypocreales</taxon>
        <taxon>Nectriaceae</taxon>
        <taxon>Fusarium</taxon>
        <taxon>Fusarium decemcellulare species complex</taxon>
    </lineage>
</organism>